<feature type="compositionally biased region" description="Low complexity" evidence="7">
    <location>
        <begin position="77"/>
        <end position="88"/>
    </location>
</feature>
<organism evidence="10 11">
    <name type="scientific">Citrifermentans bremense</name>
    <dbReference type="NCBI Taxonomy" id="60035"/>
    <lineage>
        <taxon>Bacteria</taxon>
        <taxon>Pseudomonadati</taxon>
        <taxon>Thermodesulfobacteriota</taxon>
        <taxon>Desulfuromonadia</taxon>
        <taxon>Geobacterales</taxon>
        <taxon>Geobacteraceae</taxon>
        <taxon>Citrifermentans</taxon>
    </lineage>
</organism>
<dbReference type="Pfam" id="PF02687">
    <property type="entry name" value="FtsX"/>
    <property type="match status" value="1"/>
</dbReference>
<dbReference type="AlphaFoldDB" id="A0A6S6M2N7"/>
<dbReference type="Proteomes" id="UP000515472">
    <property type="component" value="Chromosome"/>
</dbReference>
<evidence type="ECO:0000256" key="6">
    <source>
        <dbReference type="ARBA" id="ARBA00038076"/>
    </source>
</evidence>
<dbReference type="GO" id="GO:0005886">
    <property type="term" value="C:plasma membrane"/>
    <property type="evidence" value="ECO:0007669"/>
    <property type="project" value="UniProtKB-SubCell"/>
</dbReference>
<evidence type="ECO:0000256" key="4">
    <source>
        <dbReference type="ARBA" id="ARBA00022989"/>
    </source>
</evidence>
<accession>A0A6S6M2N7</accession>
<comment type="subcellular location">
    <subcellularLocation>
        <location evidence="1">Cell membrane</location>
        <topology evidence="1">Multi-pass membrane protein</topology>
    </subcellularLocation>
</comment>
<feature type="transmembrane region" description="Helical" evidence="8">
    <location>
        <begin position="24"/>
        <end position="46"/>
    </location>
</feature>
<proteinExistence type="inferred from homology"/>
<evidence type="ECO:0000256" key="1">
    <source>
        <dbReference type="ARBA" id="ARBA00004651"/>
    </source>
</evidence>
<gene>
    <name evidence="10" type="ORF">GEOBRER4_34170</name>
</gene>
<name>A0A6S6M2N7_9BACT</name>
<dbReference type="RefSeq" id="WP_318842563.1">
    <property type="nucleotide sequence ID" value="NZ_AP023213.1"/>
</dbReference>
<evidence type="ECO:0000256" key="5">
    <source>
        <dbReference type="ARBA" id="ARBA00023136"/>
    </source>
</evidence>
<evidence type="ECO:0000256" key="7">
    <source>
        <dbReference type="SAM" id="MobiDB-lite"/>
    </source>
</evidence>
<evidence type="ECO:0000313" key="10">
    <source>
        <dbReference type="EMBL" id="BCG48667.1"/>
    </source>
</evidence>
<sequence length="88" mass="9079">MATMAERSGEIALMKAMGADRFQIAAVFLGETLAIALLGGVIGYLAGDRLAVVVSSAVFDSAVAPPLGFSLPPSAPPSWWRSSAASRR</sequence>
<evidence type="ECO:0000256" key="2">
    <source>
        <dbReference type="ARBA" id="ARBA00022475"/>
    </source>
</evidence>
<protein>
    <recommendedName>
        <fullName evidence="9">ABC3 transporter permease C-terminal domain-containing protein</fullName>
    </recommendedName>
</protein>
<dbReference type="GO" id="GO:0022857">
    <property type="term" value="F:transmembrane transporter activity"/>
    <property type="evidence" value="ECO:0007669"/>
    <property type="project" value="TreeGrafter"/>
</dbReference>
<comment type="similarity">
    <text evidence="6">Belongs to the ABC-4 integral membrane protein family.</text>
</comment>
<dbReference type="PANTHER" id="PTHR30572">
    <property type="entry name" value="MEMBRANE COMPONENT OF TRANSPORTER-RELATED"/>
    <property type="match status" value="1"/>
</dbReference>
<keyword evidence="2" id="KW-1003">Cell membrane</keyword>
<evidence type="ECO:0000256" key="3">
    <source>
        <dbReference type="ARBA" id="ARBA00022692"/>
    </source>
</evidence>
<keyword evidence="4 8" id="KW-1133">Transmembrane helix</keyword>
<dbReference type="PANTHER" id="PTHR30572:SF4">
    <property type="entry name" value="ABC TRANSPORTER PERMEASE YTRF"/>
    <property type="match status" value="1"/>
</dbReference>
<evidence type="ECO:0000313" key="11">
    <source>
        <dbReference type="Proteomes" id="UP000515472"/>
    </source>
</evidence>
<evidence type="ECO:0000256" key="8">
    <source>
        <dbReference type="SAM" id="Phobius"/>
    </source>
</evidence>
<keyword evidence="5 8" id="KW-0472">Membrane</keyword>
<keyword evidence="11" id="KW-1185">Reference proteome</keyword>
<evidence type="ECO:0000259" key="9">
    <source>
        <dbReference type="Pfam" id="PF02687"/>
    </source>
</evidence>
<dbReference type="InterPro" id="IPR003838">
    <property type="entry name" value="ABC3_permease_C"/>
</dbReference>
<dbReference type="InterPro" id="IPR050250">
    <property type="entry name" value="Macrolide_Exporter_MacB"/>
</dbReference>
<feature type="domain" description="ABC3 transporter permease C-terminal" evidence="9">
    <location>
        <begin position="4"/>
        <end position="70"/>
    </location>
</feature>
<reference evidence="10 11" key="1">
    <citation type="submission" date="2020-06" db="EMBL/GenBank/DDBJ databases">
        <title>Interaction of electrochemicaly active bacteria, Geobacter bremensis R4 on different carbon anode.</title>
        <authorList>
            <person name="Meng L."/>
            <person name="Yoshida N."/>
        </authorList>
    </citation>
    <scope>NUCLEOTIDE SEQUENCE [LARGE SCALE GENOMIC DNA]</scope>
    <source>
        <strain evidence="10 11">R4</strain>
    </source>
</reference>
<keyword evidence="3 8" id="KW-0812">Transmembrane</keyword>
<feature type="region of interest" description="Disordered" evidence="7">
    <location>
        <begin position="69"/>
        <end position="88"/>
    </location>
</feature>
<dbReference type="KEGG" id="gbn:GEOBRER4_34170"/>
<dbReference type="EMBL" id="AP023213">
    <property type="protein sequence ID" value="BCG48667.1"/>
    <property type="molecule type" value="Genomic_DNA"/>
</dbReference>